<dbReference type="EMBL" id="FQXT01000001">
    <property type="protein sequence ID" value="SHH56781.1"/>
    <property type="molecule type" value="Genomic_DNA"/>
</dbReference>
<reference evidence="3" key="1">
    <citation type="submission" date="2016-11" db="EMBL/GenBank/DDBJ databases">
        <authorList>
            <person name="Jaros S."/>
            <person name="Januszkiewicz K."/>
            <person name="Wedrychowicz H."/>
        </authorList>
    </citation>
    <scope>NUCLEOTIDE SEQUENCE [LARGE SCALE GENOMIC DNA]</scope>
    <source>
        <strain evidence="3">DSM 19859</strain>
    </source>
</reference>
<reference evidence="2 5" key="3">
    <citation type="submission" date="2018-07" db="EMBL/GenBank/DDBJ databases">
        <title>Leeuwenhoekiella genomics.</title>
        <authorList>
            <person name="Tahon G."/>
            <person name="Willems A."/>
        </authorList>
    </citation>
    <scope>NUCLEOTIDE SEQUENCE [LARGE SCALE GENOMIC DNA]</scope>
    <source>
        <strain evidence="2 5">LMG 24856</strain>
    </source>
</reference>
<evidence type="ECO:0000313" key="3">
    <source>
        <dbReference type="EMBL" id="SHH56781.1"/>
    </source>
</evidence>
<keyword evidence="1" id="KW-0732">Signal</keyword>
<dbReference type="PROSITE" id="PS51257">
    <property type="entry name" value="PROKAR_LIPOPROTEIN"/>
    <property type="match status" value="1"/>
</dbReference>
<proteinExistence type="predicted"/>
<feature type="signal peptide" evidence="1">
    <location>
        <begin position="1"/>
        <end position="19"/>
    </location>
</feature>
<sequence>MKKLFTLILLIALTLTSCASHHGLPKNFNQNTTEVVLTKKNFKVIDLVKGEAQATYVLGIGGLSKNGLIAEAKANMLRTAQMKGASRSIVNEVVEVKSSGFLFVTKFKVIVSAQIIEFTE</sequence>
<evidence type="ECO:0000256" key="1">
    <source>
        <dbReference type="SAM" id="SignalP"/>
    </source>
</evidence>
<dbReference type="InterPro" id="IPR046697">
    <property type="entry name" value="DUF6567"/>
</dbReference>
<evidence type="ECO:0000313" key="2">
    <source>
        <dbReference type="EMBL" id="RXG27531.1"/>
    </source>
</evidence>
<dbReference type="Pfam" id="PF20205">
    <property type="entry name" value="DUF6567"/>
    <property type="match status" value="1"/>
</dbReference>
<dbReference type="RefSeq" id="WP_072980039.1">
    <property type="nucleotide sequence ID" value="NZ_CP084318.1"/>
</dbReference>
<dbReference type="Proteomes" id="UP000290037">
    <property type="component" value="Unassembled WGS sequence"/>
</dbReference>
<dbReference type="Proteomes" id="UP000184240">
    <property type="component" value="Unassembled WGS sequence"/>
</dbReference>
<evidence type="ECO:0000313" key="4">
    <source>
        <dbReference type="Proteomes" id="UP000184240"/>
    </source>
</evidence>
<reference evidence="4" key="2">
    <citation type="submission" date="2016-11" db="EMBL/GenBank/DDBJ databases">
        <authorList>
            <person name="Varghese N."/>
            <person name="Submissions S."/>
        </authorList>
    </citation>
    <scope>NUCLEOTIDE SEQUENCE [LARGE SCALE GENOMIC DNA]</scope>
    <source>
        <strain evidence="4">DSM 19859</strain>
    </source>
</reference>
<feature type="chain" id="PRO_5012838775" description="Lipoprotein" evidence="1">
    <location>
        <begin position="20"/>
        <end position="120"/>
    </location>
</feature>
<name>A0A1M5U1P4_9FLAO</name>
<evidence type="ECO:0008006" key="6">
    <source>
        <dbReference type="Google" id="ProtNLM"/>
    </source>
</evidence>
<dbReference type="EMBL" id="QOVN01000007">
    <property type="protein sequence ID" value="RXG27531.1"/>
    <property type="molecule type" value="Genomic_DNA"/>
</dbReference>
<accession>A0A1M5U1P4</accession>
<dbReference type="AlphaFoldDB" id="A0A1M5U1P4"/>
<gene>
    <name evidence="2" type="ORF">DSM01_3050</name>
    <name evidence="3" type="ORF">SAMN04487999_0524</name>
</gene>
<organism evidence="3 4">
    <name type="scientific">Leeuwenhoekiella palythoae</name>
    <dbReference type="NCBI Taxonomy" id="573501"/>
    <lineage>
        <taxon>Bacteria</taxon>
        <taxon>Pseudomonadati</taxon>
        <taxon>Bacteroidota</taxon>
        <taxon>Flavobacteriia</taxon>
        <taxon>Flavobacteriales</taxon>
        <taxon>Flavobacteriaceae</taxon>
        <taxon>Leeuwenhoekiella</taxon>
    </lineage>
</organism>
<protein>
    <recommendedName>
        <fullName evidence="6">Lipoprotein</fullName>
    </recommendedName>
</protein>
<keyword evidence="5" id="KW-1185">Reference proteome</keyword>
<dbReference type="OrthoDB" id="826430at2"/>
<evidence type="ECO:0000313" key="5">
    <source>
        <dbReference type="Proteomes" id="UP000290037"/>
    </source>
</evidence>